<accession>A0A5R9DSQ8</accession>
<evidence type="ECO:0000256" key="1">
    <source>
        <dbReference type="SAM" id="Phobius"/>
    </source>
</evidence>
<reference evidence="2 3" key="1">
    <citation type="submission" date="2019-05" db="EMBL/GenBank/DDBJ databases">
        <title>The metagenome of a microbial culture collection derived from dairy environment covers the genomic content of the human microbiome.</title>
        <authorList>
            <person name="Roder T."/>
            <person name="Wuthrich D."/>
            <person name="Sattari Z."/>
            <person name="Von Ah U."/>
            <person name="Bar C."/>
            <person name="Ronchi F."/>
            <person name="Macpherson A.J."/>
            <person name="Ganal-Vonarburg S.C."/>
            <person name="Bruggmann R."/>
            <person name="Vergeres G."/>
        </authorList>
    </citation>
    <scope>NUCLEOTIDE SEQUENCE [LARGE SCALE GENOMIC DNA]</scope>
    <source>
        <strain evidence="2 3">FAM 24227</strain>
    </source>
</reference>
<keyword evidence="1" id="KW-0812">Transmembrane</keyword>
<proteinExistence type="predicted"/>
<dbReference type="RefSeq" id="WP_138405538.1">
    <property type="nucleotide sequence ID" value="NZ_VBSP01000071.1"/>
</dbReference>
<comment type="caution">
    <text evidence="2">The sequence shown here is derived from an EMBL/GenBank/DDBJ whole genome shotgun (WGS) entry which is preliminary data.</text>
</comment>
<name>A0A5R9DSQ8_9LACT</name>
<dbReference type="GO" id="GO:0022857">
    <property type="term" value="F:transmembrane transporter activity"/>
    <property type="evidence" value="ECO:0007669"/>
    <property type="project" value="InterPro"/>
</dbReference>
<keyword evidence="1" id="KW-0472">Membrane</keyword>
<dbReference type="OrthoDB" id="5198189at2"/>
<gene>
    <name evidence="2" type="ORF">FEZ33_11635</name>
</gene>
<protein>
    <submittedName>
        <fullName evidence="2">ECF transporter S component</fullName>
    </submittedName>
</protein>
<evidence type="ECO:0000313" key="2">
    <source>
        <dbReference type="EMBL" id="TLQ38612.1"/>
    </source>
</evidence>
<feature type="transmembrane region" description="Helical" evidence="1">
    <location>
        <begin position="39"/>
        <end position="62"/>
    </location>
</feature>
<dbReference type="InterPro" id="IPR024529">
    <property type="entry name" value="ECF_trnsprt_substrate-spec"/>
</dbReference>
<dbReference type="AlphaFoldDB" id="A0A5R9DSQ8"/>
<feature type="transmembrane region" description="Helical" evidence="1">
    <location>
        <begin position="106"/>
        <end position="128"/>
    </location>
</feature>
<dbReference type="Pfam" id="PF12822">
    <property type="entry name" value="ECF_trnsprt"/>
    <property type="match status" value="1"/>
</dbReference>
<sequence>MSKYFTVKRLAVLALLTALCHIGRIAFQFIPNVQPVTVILIIITLTMGTLDGLLVAITSMVISNMLLGMGPWTLYQIMAYGIIVLFTSALKALYNRLKDHQSARRVIFALFAGATGLIYGFVISLFSSQMFGVVNFWVYYAQGISFDLMHAAGNVAFFLVLEPTLVPIIQKRFMTSKG</sequence>
<dbReference type="EMBL" id="VBSP01000071">
    <property type="protein sequence ID" value="TLQ38612.1"/>
    <property type="molecule type" value="Genomic_DNA"/>
</dbReference>
<feature type="transmembrane region" description="Helical" evidence="1">
    <location>
        <begin position="6"/>
        <end position="27"/>
    </location>
</feature>
<feature type="transmembrane region" description="Helical" evidence="1">
    <location>
        <begin position="148"/>
        <end position="169"/>
    </location>
</feature>
<dbReference type="Gene3D" id="1.10.1760.20">
    <property type="match status" value="1"/>
</dbReference>
<feature type="transmembrane region" description="Helical" evidence="1">
    <location>
        <begin position="74"/>
        <end position="94"/>
    </location>
</feature>
<dbReference type="Proteomes" id="UP000306420">
    <property type="component" value="Unassembled WGS sequence"/>
</dbReference>
<organism evidence="2 3">
    <name type="scientific">Ruoffia tabacinasalis</name>
    <dbReference type="NCBI Taxonomy" id="87458"/>
    <lineage>
        <taxon>Bacteria</taxon>
        <taxon>Bacillati</taxon>
        <taxon>Bacillota</taxon>
        <taxon>Bacilli</taxon>
        <taxon>Lactobacillales</taxon>
        <taxon>Aerococcaceae</taxon>
        <taxon>Ruoffia</taxon>
    </lineage>
</organism>
<evidence type="ECO:0000313" key="3">
    <source>
        <dbReference type="Proteomes" id="UP000306420"/>
    </source>
</evidence>
<keyword evidence="1" id="KW-1133">Transmembrane helix</keyword>